<keyword evidence="2" id="KW-1185">Reference proteome</keyword>
<dbReference type="EMBL" id="PVBQ01000007">
    <property type="protein sequence ID" value="PRD47336.1"/>
    <property type="molecule type" value="Genomic_DNA"/>
</dbReference>
<proteinExistence type="predicted"/>
<dbReference type="AlphaFoldDB" id="A0A2S9J3G4"/>
<protein>
    <submittedName>
        <fullName evidence="1">Uncharacterized protein</fullName>
    </submittedName>
</protein>
<dbReference type="Proteomes" id="UP000239711">
    <property type="component" value="Unassembled WGS sequence"/>
</dbReference>
<gene>
    <name evidence="1" type="ORF">C5745_10980</name>
</gene>
<sequence>MSFTICVVKNTAFNNAKPVYLSDSSENRQNRLAGTFIKPAYHMLQIIGAVTILASRLEQLVDVFERTA</sequence>
<organism evidence="1 2">
    <name type="scientific">Sphingobacterium haloxyli</name>
    <dbReference type="NCBI Taxonomy" id="2100533"/>
    <lineage>
        <taxon>Bacteria</taxon>
        <taxon>Pseudomonadati</taxon>
        <taxon>Bacteroidota</taxon>
        <taxon>Sphingobacteriia</taxon>
        <taxon>Sphingobacteriales</taxon>
        <taxon>Sphingobacteriaceae</taxon>
        <taxon>Sphingobacterium</taxon>
    </lineage>
</organism>
<evidence type="ECO:0000313" key="2">
    <source>
        <dbReference type="Proteomes" id="UP000239711"/>
    </source>
</evidence>
<name>A0A2S9J3G4_9SPHI</name>
<accession>A0A2S9J3G4</accession>
<reference evidence="1 2" key="1">
    <citation type="submission" date="2018-02" db="EMBL/GenBank/DDBJ databases">
        <title>The draft genome of Sphingobacterium sp. 5JN-11.</title>
        <authorList>
            <person name="Liu L."/>
            <person name="Li L."/>
            <person name="Liang L."/>
            <person name="Zhang X."/>
            <person name="Wang T."/>
        </authorList>
    </citation>
    <scope>NUCLEOTIDE SEQUENCE [LARGE SCALE GENOMIC DNA]</scope>
    <source>
        <strain evidence="1 2">5JN-11</strain>
    </source>
</reference>
<evidence type="ECO:0000313" key="1">
    <source>
        <dbReference type="EMBL" id="PRD47336.1"/>
    </source>
</evidence>
<comment type="caution">
    <text evidence="1">The sequence shown here is derived from an EMBL/GenBank/DDBJ whole genome shotgun (WGS) entry which is preliminary data.</text>
</comment>
<dbReference type="RefSeq" id="WP_105717049.1">
    <property type="nucleotide sequence ID" value="NZ_PVBQ01000007.1"/>
</dbReference>